<dbReference type="GO" id="GO:0004069">
    <property type="term" value="F:L-aspartate:2-oxoglutarate aminotransferase activity"/>
    <property type="evidence" value="ECO:0007669"/>
    <property type="project" value="InterPro"/>
</dbReference>
<dbReference type="PANTHER" id="PTHR43799">
    <property type="entry name" value="AMINOTRANSFERASE, PUTATIVE-RELATED"/>
    <property type="match status" value="1"/>
</dbReference>
<dbReference type="AlphaFoldDB" id="A0A512IMZ4"/>
<dbReference type="Proteomes" id="UP000321258">
    <property type="component" value="Unassembled WGS sequence"/>
</dbReference>
<dbReference type="InterPro" id="IPR015422">
    <property type="entry name" value="PyrdxlP-dep_Trfase_small"/>
</dbReference>
<gene>
    <name evidence="1" type="ORF">MHA02_14620</name>
</gene>
<accession>A0A512IMZ4</accession>
<keyword evidence="1" id="KW-0808">Transferase</keyword>
<keyword evidence="1" id="KW-0032">Aminotransferase</keyword>
<evidence type="ECO:0000313" key="1">
    <source>
        <dbReference type="EMBL" id="GEO99074.1"/>
    </source>
</evidence>
<dbReference type="CDD" id="cd00609">
    <property type="entry name" value="AAT_like"/>
    <property type="match status" value="1"/>
</dbReference>
<protein>
    <submittedName>
        <fullName evidence="1">Aminotransferase</fullName>
    </submittedName>
</protein>
<dbReference type="InterPro" id="IPR015421">
    <property type="entry name" value="PyrdxlP-dep_Trfase_major"/>
</dbReference>
<evidence type="ECO:0000313" key="2">
    <source>
        <dbReference type="Proteomes" id="UP000321258"/>
    </source>
</evidence>
<reference evidence="1 2" key="1">
    <citation type="submission" date="2019-07" db="EMBL/GenBank/DDBJ databases">
        <title>Whole genome shotgun sequence of Methylobacterium haplocladii NBRC 107714.</title>
        <authorList>
            <person name="Hosoyama A."/>
            <person name="Uohara A."/>
            <person name="Ohji S."/>
            <person name="Ichikawa N."/>
        </authorList>
    </citation>
    <scope>NUCLEOTIDE SEQUENCE [LARGE SCALE GENOMIC DNA]</scope>
    <source>
        <strain evidence="1 2">NBRC 107714</strain>
    </source>
</reference>
<organism evidence="1 2">
    <name type="scientific">Methylobacterium haplocladii</name>
    <dbReference type="NCBI Taxonomy" id="1176176"/>
    <lineage>
        <taxon>Bacteria</taxon>
        <taxon>Pseudomonadati</taxon>
        <taxon>Pseudomonadota</taxon>
        <taxon>Alphaproteobacteria</taxon>
        <taxon>Hyphomicrobiales</taxon>
        <taxon>Methylobacteriaceae</taxon>
        <taxon>Methylobacterium</taxon>
    </lineage>
</organism>
<dbReference type="InterPro" id="IPR024551">
    <property type="entry name" value="AspAT_Ic"/>
</dbReference>
<dbReference type="InterPro" id="IPR015424">
    <property type="entry name" value="PyrdxlP-dep_Trfase"/>
</dbReference>
<name>A0A512IMZ4_9HYPH</name>
<dbReference type="Gene3D" id="3.40.640.10">
    <property type="entry name" value="Type I PLP-dependent aspartate aminotransferase-like (Major domain)"/>
    <property type="match status" value="1"/>
</dbReference>
<sequence>MTAPYTEAPAACMGNPIPPLPSAFEVPMTTLTSLDSEALNRLHDTVRAEYEAFKARGLKLDMTRGKPSPEQLDLSNPMLTLPGNGDFFAEGNVDARNYGGLQGLPETRALFSQMVQAPADQIVVGDNSSLALMHGTIAAALLKGVPGSKAPWSDGAPTFLCPVPGYDRHFAICEEFGIRMIPVPMTGQGPDMDAVERLVADPAVKGIWCVPKYSNPSGETYSEETSRRLAAMETAAPDFRIMWDNAYSVHHLTQDHHTVPDILALCAEAGNPDRAFIFASTSKVTLAGAGLAFFASSPENVRWYLERASFRTIGPDKLNQLRHVRFLKDDAGLERHMAAQAAIIAPKFEALLETLEAKLGGTGAAEWLRPAGGYFVTVDTVEGTAKRIVTLAKEAGIALTPAGATSPYGRDPHDRTLRLAPTFPSLSDVRAASEGIALCILLAAIEKQTGDAPGLSA</sequence>
<dbReference type="SUPFAM" id="SSF53383">
    <property type="entry name" value="PLP-dependent transferases"/>
    <property type="match status" value="1"/>
</dbReference>
<dbReference type="Gene3D" id="3.90.1150.10">
    <property type="entry name" value="Aspartate Aminotransferase, domain 1"/>
    <property type="match status" value="1"/>
</dbReference>
<comment type="caution">
    <text evidence="1">The sequence shown here is derived from an EMBL/GenBank/DDBJ whole genome shotgun (WGS) entry which is preliminary data.</text>
</comment>
<dbReference type="PANTHER" id="PTHR43799:SF1">
    <property type="entry name" value="ASPARTATE AMINOTRANSFERASE"/>
    <property type="match status" value="1"/>
</dbReference>
<proteinExistence type="predicted"/>
<dbReference type="EMBL" id="BJZT01000013">
    <property type="protein sequence ID" value="GEO99074.1"/>
    <property type="molecule type" value="Genomic_DNA"/>
</dbReference>
<dbReference type="Pfam" id="PF12897">
    <property type="entry name" value="Asp_aminotransf"/>
    <property type="match status" value="1"/>
</dbReference>
<keyword evidence="2" id="KW-1185">Reference proteome</keyword>